<evidence type="ECO:0000313" key="7">
    <source>
        <dbReference type="Proteomes" id="UP000199681"/>
    </source>
</evidence>
<dbReference type="Proteomes" id="UP000199681">
    <property type="component" value="Unassembled WGS sequence"/>
</dbReference>
<comment type="caution">
    <text evidence="6">The sequence shown here is derived from an EMBL/GenBank/DDBJ whole genome shotgun (WGS) entry which is preliminary data.</text>
</comment>
<evidence type="ECO:0000256" key="4">
    <source>
        <dbReference type="SAM" id="MobiDB-lite"/>
    </source>
</evidence>
<sequence length="177" mass="19341">MPSRANSMFGPIHRPGPGPESGPTIDHGPGSATWARRSQPSANPANRASAAPPPDAGVASAKTDAAPPVFGAVLDSATRCIHFHSELDIVAIRFACCRRYYPCYQCHDEALRGEPVPHAARRWPQSEWSELAILCGVCHRELSITEYRQVERCPHCAAEFNPGCRLHAHLYFEESDG</sequence>
<dbReference type="Pfam" id="PF05495">
    <property type="entry name" value="zf-CHY"/>
    <property type="match status" value="1"/>
</dbReference>
<dbReference type="PROSITE" id="PS51266">
    <property type="entry name" value="ZF_CHY"/>
    <property type="match status" value="1"/>
</dbReference>
<evidence type="ECO:0000256" key="3">
    <source>
        <dbReference type="ARBA" id="ARBA00022833"/>
    </source>
</evidence>
<evidence type="ECO:0000313" key="6">
    <source>
        <dbReference type="EMBL" id="SFH25607.1"/>
    </source>
</evidence>
<keyword evidence="2" id="KW-0863">Zinc-finger</keyword>
<dbReference type="EMBL" id="FOPW01000002">
    <property type="protein sequence ID" value="SFH25607.1"/>
    <property type="molecule type" value="Genomic_DNA"/>
</dbReference>
<dbReference type="PANTHER" id="PTHR28082">
    <property type="entry name" value="ZINC FINGER PROTEIN"/>
    <property type="match status" value="1"/>
</dbReference>
<evidence type="ECO:0000256" key="1">
    <source>
        <dbReference type="ARBA" id="ARBA00022723"/>
    </source>
</evidence>
<feature type="compositionally biased region" description="Low complexity" evidence="4">
    <location>
        <begin position="40"/>
        <end position="50"/>
    </location>
</feature>
<dbReference type="InterPro" id="IPR052604">
    <property type="entry name" value="Mito_Tim_assembly_helper"/>
</dbReference>
<accession>A0ABY1EA50</accession>
<feature type="region of interest" description="Disordered" evidence="4">
    <location>
        <begin position="1"/>
        <end position="62"/>
    </location>
</feature>
<keyword evidence="1" id="KW-0479">Metal-binding</keyword>
<organism evidence="6 7">
    <name type="scientific">Cryobacterium levicorallinum</name>
    <dbReference type="NCBI Taxonomy" id="995038"/>
    <lineage>
        <taxon>Bacteria</taxon>
        <taxon>Bacillati</taxon>
        <taxon>Actinomycetota</taxon>
        <taxon>Actinomycetes</taxon>
        <taxon>Micrococcales</taxon>
        <taxon>Microbacteriaceae</taxon>
        <taxon>Cryobacterium</taxon>
    </lineage>
</organism>
<proteinExistence type="predicted"/>
<protein>
    <submittedName>
        <fullName evidence="6">Uncharacterized protein, contains Zn-finger domain of CHY type</fullName>
    </submittedName>
</protein>
<dbReference type="InterPro" id="IPR037274">
    <property type="entry name" value="Znf_CHY_sf"/>
</dbReference>
<reference evidence="6 7" key="1">
    <citation type="submission" date="2016-10" db="EMBL/GenBank/DDBJ databases">
        <authorList>
            <person name="Varghese N."/>
            <person name="Submissions S."/>
        </authorList>
    </citation>
    <scope>NUCLEOTIDE SEQUENCE [LARGE SCALE GENOMIC DNA]</scope>
    <source>
        <strain evidence="6 7">GMCC 1.11211</strain>
    </source>
</reference>
<evidence type="ECO:0000256" key="2">
    <source>
        <dbReference type="ARBA" id="ARBA00022771"/>
    </source>
</evidence>
<gene>
    <name evidence="6" type="ORF">SAMN05216274_102114</name>
</gene>
<keyword evidence="3" id="KW-0862">Zinc</keyword>
<keyword evidence="7" id="KW-1185">Reference proteome</keyword>
<name>A0ABY1EA50_9MICO</name>
<dbReference type="SUPFAM" id="SSF161219">
    <property type="entry name" value="CHY zinc finger-like"/>
    <property type="match status" value="1"/>
</dbReference>
<dbReference type="PANTHER" id="PTHR28082:SF1">
    <property type="entry name" value="HELPER OF TIM PROTEIN 13"/>
    <property type="match status" value="1"/>
</dbReference>
<feature type="domain" description="CHY-type" evidence="5">
    <location>
        <begin position="73"/>
        <end position="158"/>
    </location>
</feature>
<evidence type="ECO:0000259" key="5">
    <source>
        <dbReference type="PROSITE" id="PS51266"/>
    </source>
</evidence>
<dbReference type="InterPro" id="IPR008913">
    <property type="entry name" value="Znf_CHY"/>
</dbReference>